<feature type="transmembrane region" description="Helical" evidence="5">
    <location>
        <begin position="189"/>
        <end position="211"/>
    </location>
</feature>
<keyword evidence="3 5" id="KW-1133">Transmembrane helix</keyword>
<dbReference type="InterPro" id="IPR050307">
    <property type="entry name" value="Sterol_Desaturase_Related"/>
</dbReference>
<evidence type="ECO:0000256" key="1">
    <source>
        <dbReference type="ARBA" id="ARBA00004370"/>
    </source>
</evidence>
<protein>
    <submittedName>
        <fullName evidence="7">Sterol desaturase family protein</fullName>
    </submittedName>
</protein>
<evidence type="ECO:0000259" key="6">
    <source>
        <dbReference type="Pfam" id="PF04116"/>
    </source>
</evidence>
<feature type="domain" description="Fatty acid hydroxylase" evidence="6">
    <location>
        <begin position="139"/>
        <end position="287"/>
    </location>
</feature>
<sequence length="341" mass="37649">MDPNFLIELATAPLLRPLTFNDPFSLWSLLGAALTAAVFFRLGRRKRPVSGKAAARRRDRALLAYLAPKRMLRHASTRLDLKFYLVTSILFAAFFALWPLTSMAWKALTVRELTSLFGPGHAAAVGGAAGWGLALLATALYALVFDFSYYLVHRLLHEVPALWEFHKVHHSAEVMTPLTEWRQHPVEGVAFPLGAGFFTGIAQGVMVWAWGPDAQPVGLFGVNLVMLAYIGSVLHLRHSHVWMPFRGWLGHLLQSPAHHQIHHSMRPEHFGKNLGFALSLFDWLLGTLAIPPKRDPGLDFGLTPAEDHGKTLVAALVEPFGKAWDRLLGRPAAAPGPLPAE</sequence>
<dbReference type="RefSeq" id="WP_198578866.1">
    <property type="nucleotide sequence ID" value="NZ_JADWOX010000033.1"/>
</dbReference>
<dbReference type="Proteomes" id="UP000639859">
    <property type="component" value="Unassembled WGS sequence"/>
</dbReference>
<evidence type="ECO:0000256" key="3">
    <source>
        <dbReference type="ARBA" id="ARBA00022989"/>
    </source>
</evidence>
<comment type="caution">
    <text evidence="7">The sequence shown here is derived from an EMBL/GenBank/DDBJ whole genome shotgun (WGS) entry which is preliminary data.</text>
</comment>
<evidence type="ECO:0000256" key="4">
    <source>
        <dbReference type="ARBA" id="ARBA00023136"/>
    </source>
</evidence>
<comment type="subcellular location">
    <subcellularLocation>
        <location evidence="1">Membrane</location>
    </subcellularLocation>
</comment>
<keyword evidence="2 5" id="KW-0812">Transmembrane</keyword>
<proteinExistence type="predicted"/>
<gene>
    <name evidence="7" type="ORF">I4Q42_25210</name>
</gene>
<name>A0ABS0T7Z0_9CAUL</name>
<evidence type="ECO:0000256" key="2">
    <source>
        <dbReference type="ARBA" id="ARBA00022692"/>
    </source>
</evidence>
<feature type="transmembrane region" description="Helical" evidence="5">
    <location>
        <begin position="121"/>
        <end position="144"/>
    </location>
</feature>
<keyword evidence="8" id="KW-1185">Reference proteome</keyword>
<feature type="transmembrane region" description="Helical" evidence="5">
    <location>
        <begin position="81"/>
        <end position="101"/>
    </location>
</feature>
<feature type="transmembrane region" description="Helical" evidence="5">
    <location>
        <begin position="217"/>
        <end position="236"/>
    </location>
</feature>
<dbReference type="PANTHER" id="PTHR11863">
    <property type="entry name" value="STEROL DESATURASE"/>
    <property type="match status" value="1"/>
</dbReference>
<evidence type="ECO:0000313" key="7">
    <source>
        <dbReference type="EMBL" id="MBI1686983.1"/>
    </source>
</evidence>
<feature type="transmembrane region" description="Helical" evidence="5">
    <location>
        <begin position="24"/>
        <end position="42"/>
    </location>
</feature>
<dbReference type="EMBL" id="JADWOX010000033">
    <property type="protein sequence ID" value="MBI1686983.1"/>
    <property type="molecule type" value="Genomic_DNA"/>
</dbReference>
<accession>A0ABS0T7Z0</accession>
<evidence type="ECO:0000313" key="8">
    <source>
        <dbReference type="Proteomes" id="UP000639859"/>
    </source>
</evidence>
<reference evidence="7 8" key="1">
    <citation type="submission" date="2020-11" db="EMBL/GenBank/DDBJ databases">
        <title>genome sequence of strain KACC 18849.</title>
        <authorList>
            <person name="Gao J."/>
            <person name="Zhang X."/>
        </authorList>
    </citation>
    <scope>NUCLEOTIDE SEQUENCE [LARGE SCALE GENOMIC DNA]</scope>
    <source>
        <strain evidence="7 8">KACC 18849</strain>
    </source>
</reference>
<dbReference type="Pfam" id="PF04116">
    <property type="entry name" value="FA_hydroxylase"/>
    <property type="match status" value="1"/>
</dbReference>
<dbReference type="InterPro" id="IPR006694">
    <property type="entry name" value="Fatty_acid_hydroxylase"/>
</dbReference>
<organism evidence="7 8">
    <name type="scientific">Caulobacter hibisci</name>
    <dbReference type="NCBI Taxonomy" id="2035993"/>
    <lineage>
        <taxon>Bacteria</taxon>
        <taxon>Pseudomonadati</taxon>
        <taxon>Pseudomonadota</taxon>
        <taxon>Alphaproteobacteria</taxon>
        <taxon>Caulobacterales</taxon>
        <taxon>Caulobacteraceae</taxon>
        <taxon>Caulobacter</taxon>
    </lineage>
</organism>
<evidence type="ECO:0000256" key="5">
    <source>
        <dbReference type="SAM" id="Phobius"/>
    </source>
</evidence>
<keyword evidence="4 5" id="KW-0472">Membrane</keyword>